<dbReference type="AlphaFoldDB" id="A0A9E8LTR4"/>
<evidence type="ECO:0000313" key="4">
    <source>
        <dbReference type="EMBL" id="WAA09215.1"/>
    </source>
</evidence>
<dbReference type="RefSeq" id="WP_275416997.1">
    <property type="nucleotide sequence ID" value="NZ_CP106878.1"/>
</dbReference>
<accession>A0A9E8LTR4</accession>
<dbReference type="PANTHER" id="PTHR42736">
    <property type="entry name" value="PROTEIN-GLUTAMINE GAMMA-GLUTAMYLTRANSFERASE"/>
    <property type="match status" value="1"/>
</dbReference>
<dbReference type="InterPro" id="IPR038765">
    <property type="entry name" value="Papain-like_cys_pep_sf"/>
</dbReference>
<dbReference type="SUPFAM" id="SSF54001">
    <property type="entry name" value="Cysteine proteinases"/>
    <property type="match status" value="1"/>
</dbReference>
<feature type="transmembrane region" description="Helical" evidence="2">
    <location>
        <begin position="623"/>
        <end position="640"/>
    </location>
</feature>
<feature type="transmembrane region" description="Helical" evidence="2">
    <location>
        <begin position="115"/>
        <end position="132"/>
    </location>
</feature>
<organism evidence="4 5">
    <name type="scientific">Fervidibacillus albus</name>
    <dbReference type="NCBI Taxonomy" id="2980026"/>
    <lineage>
        <taxon>Bacteria</taxon>
        <taxon>Bacillati</taxon>
        <taxon>Bacillota</taxon>
        <taxon>Bacilli</taxon>
        <taxon>Bacillales</taxon>
        <taxon>Bacillaceae</taxon>
        <taxon>Fervidibacillus</taxon>
    </lineage>
</organism>
<evidence type="ECO:0000313" key="5">
    <source>
        <dbReference type="Proteomes" id="UP001164718"/>
    </source>
</evidence>
<feature type="transmembrane region" description="Helical" evidence="2">
    <location>
        <begin position="163"/>
        <end position="179"/>
    </location>
</feature>
<name>A0A9E8LTR4_9BACI</name>
<dbReference type="Pfam" id="PF11992">
    <property type="entry name" value="TgpA_N"/>
    <property type="match status" value="1"/>
</dbReference>
<keyword evidence="5" id="KW-1185">Reference proteome</keyword>
<dbReference type="InterPro" id="IPR002931">
    <property type="entry name" value="Transglutaminase-like"/>
</dbReference>
<feature type="domain" description="Transglutaminase-like" evidence="3">
    <location>
        <begin position="477"/>
        <end position="552"/>
    </location>
</feature>
<feature type="transmembrane region" description="Helical" evidence="2">
    <location>
        <begin position="139"/>
        <end position="157"/>
    </location>
</feature>
<dbReference type="Pfam" id="PF01841">
    <property type="entry name" value="Transglut_core"/>
    <property type="match status" value="1"/>
</dbReference>
<keyword evidence="2" id="KW-1133">Transmembrane helix</keyword>
<dbReference type="InterPro" id="IPR021878">
    <property type="entry name" value="TgpA_N"/>
</dbReference>
<dbReference type="PANTHER" id="PTHR42736:SF1">
    <property type="entry name" value="PROTEIN-GLUTAMINE GAMMA-GLUTAMYLTRANSFERASE"/>
    <property type="match status" value="1"/>
</dbReference>
<feature type="region of interest" description="Disordered" evidence="1">
    <location>
        <begin position="571"/>
        <end position="607"/>
    </location>
</feature>
<dbReference type="KEGG" id="faf:OE104_11605"/>
<dbReference type="EMBL" id="CP106878">
    <property type="protein sequence ID" value="WAA09215.1"/>
    <property type="molecule type" value="Genomic_DNA"/>
</dbReference>
<sequence length="738" mass="86968">MVMKKKSLEIFILYTIAFLLTWEWLRPLNTITHFLSMNIFLFFLILTFSYYFLNVPIYIRLIANSIYIFVAITIVHFQVSIFSGEALFLFIQSIINNGIHIFRAEWVEITDPFRTLLFFILLWLLVYLLNYWITVKMRLFYFLLFTVLFLIIMDTFFPYNAKFAIIRTFILGFFALGLLNFYRMINKNQVSITKRLKKKWIFLLGSVILLSTTVGIVVPKADPIWPDPIPFIKSYAEHHFIGSGGKKIQKVGYDEDDSRLGGPFIQDNSPVFIARSSDPQYWRVETKDVYTGKGWEKSEERKAITSFNDSIQMNSVRNEFLSEEAQLANVEYVDEVNHIIYPYGIYKLYTNVTDSENLDKSFGIDKLNEKFYWTEIMPSNYYTSYNPPSFEIYRLRELSESNYDGAVSESFYEQYTQLPETLPERVTDLAIQLTEEESNWYDKAKAIEQYLQSYEFTYDTVNVAIPDEDEDYVDQFLFETKTGYCDNFSTSMVVMLRSIGVPARWVKGYTPGLKVEEGNDKLDRYVITNNNAHSWVEAYLPNIGWVPFEPTKGFESPVDFYYDLSRVETESSEGETAENSQTPELDNQQSENDSEMDEETSDSEQTEEHITFSQMLLQYKNQLIGTLITVALVAVLMYLFRRKWIPYWLIFKHRKNQDDASFAQAYIGLLKQLKRFGLEKEEGETLRNFAKRVDKFFTGDDMIQLTFAYERFIYRQEDNPSGWNDLRKKWIRLLKRTK</sequence>
<dbReference type="SMART" id="SM00460">
    <property type="entry name" value="TGc"/>
    <property type="match status" value="1"/>
</dbReference>
<keyword evidence="2" id="KW-0812">Transmembrane</keyword>
<dbReference type="InterPro" id="IPR052901">
    <property type="entry name" value="Bact_TGase-like"/>
</dbReference>
<feature type="transmembrane region" description="Helical" evidence="2">
    <location>
        <begin position="200"/>
        <end position="218"/>
    </location>
</feature>
<feature type="transmembrane region" description="Helical" evidence="2">
    <location>
        <begin position="65"/>
        <end position="95"/>
    </location>
</feature>
<gene>
    <name evidence="4" type="ORF">OE104_11605</name>
</gene>
<reference evidence="4" key="1">
    <citation type="submission" date="2022-09" db="EMBL/GenBank/DDBJ databases">
        <title>Complete Genomes of Fervidibacillus albus and Fervidibacillus halotolerans isolated from tidal flat sediments.</title>
        <authorList>
            <person name="Kwon K.K."/>
            <person name="Yang S.-H."/>
            <person name="Park M.J."/>
            <person name="Oh H.-M."/>
        </authorList>
    </citation>
    <scope>NUCLEOTIDE SEQUENCE</scope>
    <source>
        <strain evidence="4">MEBiC13591</strain>
    </source>
</reference>
<feature type="transmembrane region" description="Helical" evidence="2">
    <location>
        <begin position="31"/>
        <end position="53"/>
    </location>
</feature>
<evidence type="ECO:0000256" key="1">
    <source>
        <dbReference type="SAM" id="MobiDB-lite"/>
    </source>
</evidence>
<dbReference type="Proteomes" id="UP001164718">
    <property type="component" value="Chromosome"/>
</dbReference>
<evidence type="ECO:0000259" key="3">
    <source>
        <dbReference type="SMART" id="SM00460"/>
    </source>
</evidence>
<feature type="transmembrane region" description="Helical" evidence="2">
    <location>
        <begin position="7"/>
        <end position="25"/>
    </location>
</feature>
<dbReference type="Gene3D" id="3.10.620.30">
    <property type="match status" value="1"/>
</dbReference>
<evidence type="ECO:0000256" key="2">
    <source>
        <dbReference type="SAM" id="Phobius"/>
    </source>
</evidence>
<feature type="compositionally biased region" description="Polar residues" evidence="1">
    <location>
        <begin position="577"/>
        <end position="589"/>
    </location>
</feature>
<feature type="compositionally biased region" description="Acidic residues" evidence="1">
    <location>
        <begin position="592"/>
        <end position="605"/>
    </location>
</feature>
<protein>
    <submittedName>
        <fullName evidence="4">DUF3488 and DUF4129 domain-containing transglutaminase family protein</fullName>
    </submittedName>
</protein>
<keyword evidence="2" id="KW-0472">Membrane</keyword>
<proteinExistence type="predicted"/>